<accession>A0A6G0Q9R8</accession>
<feature type="signal peptide" evidence="1">
    <location>
        <begin position="1"/>
        <end position="23"/>
    </location>
</feature>
<dbReference type="Proteomes" id="UP000486351">
    <property type="component" value="Unassembled WGS sequence"/>
</dbReference>
<evidence type="ECO:0000313" key="3">
    <source>
        <dbReference type="Proteomes" id="UP000486351"/>
    </source>
</evidence>
<dbReference type="AlphaFoldDB" id="A0A6G0Q9R8"/>
<organism evidence="2 3">
    <name type="scientific">Phytophthora fragariae</name>
    <dbReference type="NCBI Taxonomy" id="53985"/>
    <lineage>
        <taxon>Eukaryota</taxon>
        <taxon>Sar</taxon>
        <taxon>Stramenopiles</taxon>
        <taxon>Oomycota</taxon>
        <taxon>Peronosporomycetes</taxon>
        <taxon>Peronosporales</taxon>
        <taxon>Peronosporaceae</taxon>
        <taxon>Phytophthora</taxon>
    </lineage>
</organism>
<reference evidence="2 3" key="1">
    <citation type="submission" date="2018-09" db="EMBL/GenBank/DDBJ databases">
        <title>Genomic investigation of the strawberry pathogen Phytophthora fragariae indicates pathogenicity is determined by transcriptional variation in three key races.</title>
        <authorList>
            <person name="Adams T.M."/>
            <person name="Armitage A.D."/>
            <person name="Sobczyk M.K."/>
            <person name="Bates H.J."/>
            <person name="Dunwell J.M."/>
            <person name="Nellist C.F."/>
            <person name="Harrison R.J."/>
        </authorList>
    </citation>
    <scope>NUCLEOTIDE SEQUENCE [LARGE SCALE GENOMIC DNA]</scope>
    <source>
        <strain evidence="2 3">NOV-77</strain>
    </source>
</reference>
<protein>
    <recommendedName>
        <fullName evidence="4">RxLR effector protein</fullName>
    </recommendedName>
</protein>
<sequence>MKTSTAIASAAVLMAASAPGVDAHGYMLIPQSQFKGPARSDWNVQIDPVWKSPNWYGNTDKSVEVFKSLKSANNFKDLKTLLDDTSKKKVLYADDCRSTYGHNNDNVKTEFPVDYSSCKGSGCQMRFYWLGFQALDTKTVWQTYKDCIPLKL</sequence>
<evidence type="ECO:0000313" key="2">
    <source>
        <dbReference type="EMBL" id="KAE9276190.1"/>
    </source>
</evidence>
<evidence type="ECO:0008006" key="4">
    <source>
        <dbReference type="Google" id="ProtNLM"/>
    </source>
</evidence>
<evidence type="ECO:0000256" key="1">
    <source>
        <dbReference type="SAM" id="SignalP"/>
    </source>
</evidence>
<comment type="caution">
    <text evidence="2">The sequence shown here is derived from an EMBL/GenBank/DDBJ whole genome shotgun (WGS) entry which is preliminary data.</text>
</comment>
<feature type="chain" id="PRO_5026079746" description="RxLR effector protein" evidence="1">
    <location>
        <begin position="24"/>
        <end position="152"/>
    </location>
</feature>
<gene>
    <name evidence="2" type="ORF">PF008_g29153</name>
</gene>
<dbReference type="EMBL" id="QXFY01004645">
    <property type="protein sequence ID" value="KAE9276190.1"/>
    <property type="molecule type" value="Genomic_DNA"/>
</dbReference>
<proteinExistence type="predicted"/>
<keyword evidence="1" id="KW-0732">Signal</keyword>
<name>A0A6G0Q9R8_9STRA</name>